<dbReference type="PANTHER" id="PTHR41283">
    <property type="entry name" value="AMINOGLYCOSIDE PHOSPHOTRANSFERASE"/>
    <property type="match status" value="1"/>
</dbReference>
<gene>
    <name evidence="2" type="ORF">HF875_13135</name>
</gene>
<dbReference type="InterPro" id="IPR002575">
    <property type="entry name" value="Aminoglycoside_PTrfase"/>
</dbReference>
<dbReference type="InterPro" id="IPR011009">
    <property type="entry name" value="Kinase-like_dom_sf"/>
</dbReference>
<dbReference type="Proteomes" id="UP000573963">
    <property type="component" value="Unassembled WGS sequence"/>
</dbReference>
<feature type="domain" description="Aminoglycoside phosphotransferase" evidence="1">
    <location>
        <begin position="17"/>
        <end position="245"/>
    </location>
</feature>
<organism evidence="2 3">
    <name type="scientific">Paraclostridium bifermentans</name>
    <name type="common">Clostridium bifermentans</name>
    <dbReference type="NCBI Taxonomy" id="1490"/>
    <lineage>
        <taxon>Bacteria</taxon>
        <taxon>Bacillati</taxon>
        <taxon>Bacillota</taxon>
        <taxon>Clostridia</taxon>
        <taxon>Peptostreptococcales</taxon>
        <taxon>Peptostreptococcaceae</taxon>
        <taxon>Paraclostridium</taxon>
    </lineage>
</organism>
<comment type="caution">
    <text evidence="2">The sequence shown here is derived from an EMBL/GenBank/DDBJ whole genome shotgun (WGS) entry which is preliminary data.</text>
</comment>
<dbReference type="Pfam" id="PF01636">
    <property type="entry name" value="APH"/>
    <property type="match status" value="1"/>
</dbReference>
<evidence type="ECO:0000259" key="1">
    <source>
        <dbReference type="Pfam" id="PF01636"/>
    </source>
</evidence>
<dbReference type="SUPFAM" id="SSF56112">
    <property type="entry name" value="Protein kinase-like (PK-like)"/>
    <property type="match status" value="1"/>
</dbReference>
<dbReference type="EMBL" id="JABAFD010000008">
    <property type="protein sequence ID" value="NME10473.1"/>
    <property type="molecule type" value="Genomic_DNA"/>
</dbReference>
<sequence>MYKELYDIPGFKNWRVIKKVNEGWSSDLKFYIEDYEGNKLLLRVNDISNYDNKIKEFKFIKKCNILKFSMSQALEIGICNNNSNVYMMLTWVEGFPLNNVISNFNKNEQYKLGLQAGKILNKIHSLELSPSDNLISYSKKDQILDNLIKYENSINRVKGDQFAINFVKNNIEKINSLHTVCKHGDYHVGNLVLTPLNTIGVIDFNRCGYGDRYEEFQRVQSFNVEASIPFSIGQIHGYFDGNPPIDFWNILAVYVAYNSLGSIIWAEKFGQNDIDGMKKRCLNTFDDYNNFKEIVPKWYQLNSEKYL</sequence>
<dbReference type="RefSeq" id="WP_168932503.1">
    <property type="nucleotide sequence ID" value="NZ_JABAFD010000008.1"/>
</dbReference>
<accession>A0AA44DMI3</accession>
<reference evidence="2 3" key="1">
    <citation type="submission" date="2020-04" db="EMBL/GenBank/DDBJ databases">
        <authorList>
            <person name="Hitch T.C.A."/>
            <person name="Wylensek D."/>
            <person name="Clavel T."/>
        </authorList>
    </citation>
    <scope>NUCLEOTIDE SEQUENCE [LARGE SCALE GENOMIC DNA]</scope>
    <source>
        <strain evidence="2 3">Med78_4-601-WT-2</strain>
    </source>
</reference>
<dbReference type="PANTHER" id="PTHR41283:SF1">
    <property type="entry name" value="AMINOGLYCOSIDE PHOSPHOTRANSFERASE DOMAIN-CONTAINING PROTEIN"/>
    <property type="match status" value="1"/>
</dbReference>
<evidence type="ECO:0000313" key="2">
    <source>
        <dbReference type="EMBL" id="NME10473.1"/>
    </source>
</evidence>
<proteinExistence type="predicted"/>
<dbReference type="AlphaFoldDB" id="A0AA44DMI3"/>
<evidence type="ECO:0000313" key="3">
    <source>
        <dbReference type="Proteomes" id="UP000573963"/>
    </source>
</evidence>
<name>A0AA44DMI3_PARBF</name>
<dbReference type="Gene3D" id="3.90.1200.10">
    <property type="match status" value="1"/>
</dbReference>
<protein>
    <submittedName>
        <fullName evidence="2">Phosphotransferase</fullName>
    </submittedName>
</protein>